<dbReference type="Proteomes" id="UP001583193">
    <property type="component" value="Unassembled WGS sequence"/>
</dbReference>
<sequence>MDEEHPYELPDWPLPAQRRDSTASSIESQSTSILSLTRYLPTPSPATSPLPGGPRISVQSALDEVIRLDLNPGVTVSFVRGGRLFKLRYGYIDICKSLRGTLRFLELGGGTGQQSPFTHTFQNTKLPVPHLEQPKLAEEKTYRVSFLEEQTVQSSATIFTTQLSYTFDTWDDCVRFQETLLASELVFIAGIAEAKSKGRGEECISQNLRILRGANDRQVILFFANSQRKDRKRYVSIPLNCIESVDPGKKPGRPVALHLQPNFDILSEMKVLQIRFLDDRDRQEFCQLLSERPR</sequence>
<accession>A0ABR3X172</accession>
<protein>
    <submittedName>
        <fullName evidence="2">Uncharacterized protein</fullName>
    </submittedName>
</protein>
<evidence type="ECO:0000313" key="2">
    <source>
        <dbReference type="EMBL" id="KAL1869549.1"/>
    </source>
</evidence>
<name>A0ABR3X172_9EURO</name>
<keyword evidence="3" id="KW-1185">Reference proteome</keyword>
<feature type="region of interest" description="Disordered" evidence="1">
    <location>
        <begin position="1"/>
        <end position="29"/>
    </location>
</feature>
<reference evidence="2 3" key="1">
    <citation type="journal article" date="2024" name="IMA Fungus">
        <title>IMA Genome - F19 : A genome assembly and annotation guide to empower mycologists, including annotated draft genome sequences of Ceratocystis pirilliformis, Diaporthe australafricana, Fusarium ophioides, Paecilomyces lecythidis, and Sporothrix stenoceras.</title>
        <authorList>
            <person name="Aylward J."/>
            <person name="Wilson A.M."/>
            <person name="Visagie C.M."/>
            <person name="Spraker J."/>
            <person name="Barnes I."/>
            <person name="Buitendag C."/>
            <person name="Ceriani C."/>
            <person name="Del Mar Angel L."/>
            <person name="du Plessis D."/>
            <person name="Fuchs T."/>
            <person name="Gasser K."/>
            <person name="Kramer D."/>
            <person name="Li W."/>
            <person name="Munsamy K."/>
            <person name="Piso A."/>
            <person name="Price J.L."/>
            <person name="Sonnekus B."/>
            <person name="Thomas C."/>
            <person name="van der Nest A."/>
            <person name="van Dijk A."/>
            <person name="van Heerden A."/>
            <person name="van Vuuren N."/>
            <person name="Yilmaz N."/>
            <person name="Duong T.A."/>
            <person name="van der Merwe N.A."/>
            <person name="Wingfield M.J."/>
            <person name="Wingfield B.D."/>
        </authorList>
    </citation>
    <scope>NUCLEOTIDE SEQUENCE [LARGE SCALE GENOMIC DNA]</scope>
    <source>
        <strain evidence="2 3">CMW 18167</strain>
    </source>
</reference>
<gene>
    <name evidence="2" type="ORF">Plec18167_007847</name>
</gene>
<evidence type="ECO:0000256" key="1">
    <source>
        <dbReference type="SAM" id="MobiDB-lite"/>
    </source>
</evidence>
<comment type="caution">
    <text evidence="2">The sequence shown here is derived from an EMBL/GenBank/DDBJ whole genome shotgun (WGS) entry which is preliminary data.</text>
</comment>
<proteinExistence type="predicted"/>
<dbReference type="EMBL" id="JAVDPF010000034">
    <property type="protein sequence ID" value="KAL1869549.1"/>
    <property type="molecule type" value="Genomic_DNA"/>
</dbReference>
<organism evidence="2 3">
    <name type="scientific">Paecilomyces lecythidis</name>
    <dbReference type="NCBI Taxonomy" id="3004212"/>
    <lineage>
        <taxon>Eukaryota</taxon>
        <taxon>Fungi</taxon>
        <taxon>Dikarya</taxon>
        <taxon>Ascomycota</taxon>
        <taxon>Pezizomycotina</taxon>
        <taxon>Eurotiomycetes</taxon>
        <taxon>Eurotiomycetidae</taxon>
        <taxon>Eurotiales</taxon>
        <taxon>Thermoascaceae</taxon>
        <taxon>Paecilomyces</taxon>
    </lineage>
</organism>
<evidence type="ECO:0000313" key="3">
    <source>
        <dbReference type="Proteomes" id="UP001583193"/>
    </source>
</evidence>